<reference evidence="2" key="3">
    <citation type="submission" date="2010-09" db="EMBL/GenBank/DDBJ databases">
        <title>Annotation of Gaeumannomyces graminis var. tritici R3-111a-1.</title>
        <authorList>
            <consortium name="The Broad Institute Genome Sequencing Platform"/>
            <person name="Ma L.-J."/>
            <person name="Dead R."/>
            <person name="Young S.K."/>
            <person name="Zeng Q."/>
            <person name="Gargeya S."/>
            <person name="Fitzgerald M."/>
            <person name="Haas B."/>
            <person name="Abouelleil A."/>
            <person name="Alvarado L."/>
            <person name="Arachchi H.M."/>
            <person name="Berlin A."/>
            <person name="Brown A."/>
            <person name="Chapman S.B."/>
            <person name="Chen Z."/>
            <person name="Dunbar C."/>
            <person name="Freedman E."/>
            <person name="Gearin G."/>
            <person name="Gellesch M."/>
            <person name="Goldberg J."/>
            <person name="Griggs A."/>
            <person name="Gujja S."/>
            <person name="Heiman D."/>
            <person name="Howarth C."/>
            <person name="Larson L."/>
            <person name="Lui A."/>
            <person name="MacDonald P.J.P."/>
            <person name="Mehta T."/>
            <person name="Montmayeur A."/>
            <person name="Murphy C."/>
            <person name="Neiman D."/>
            <person name="Pearson M."/>
            <person name="Priest M."/>
            <person name="Roberts A."/>
            <person name="Saif S."/>
            <person name="Shea T."/>
            <person name="Shenoy N."/>
            <person name="Sisk P."/>
            <person name="Stolte C."/>
            <person name="Sykes S."/>
            <person name="Yandava C."/>
            <person name="Wortman J."/>
            <person name="Nusbaum C."/>
            <person name="Birren B."/>
        </authorList>
    </citation>
    <scope>NUCLEOTIDE SEQUENCE</scope>
    <source>
        <strain evidence="2">R3-111a-1</strain>
    </source>
</reference>
<feature type="compositionally biased region" description="Pro residues" evidence="1">
    <location>
        <begin position="23"/>
        <end position="37"/>
    </location>
</feature>
<dbReference type="EnsemblFungi" id="EJT75391">
    <property type="protein sequence ID" value="EJT75391"/>
    <property type="gene ID" value="GGTG_05328"/>
</dbReference>
<evidence type="ECO:0000313" key="4">
    <source>
        <dbReference type="Proteomes" id="UP000006039"/>
    </source>
</evidence>
<accession>J3NVL3</accession>
<reference evidence="3" key="4">
    <citation type="journal article" date="2015" name="G3 (Bethesda)">
        <title>Genome sequences of three phytopathogenic species of the Magnaporthaceae family of fungi.</title>
        <authorList>
            <person name="Okagaki L.H."/>
            <person name="Nunes C.C."/>
            <person name="Sailsbery J."/>
            <person name="Clay B."/>
            <person name="Brown D."/>
            <person name="John T."/>
            <person name="Oh Y."/>
            <person name="Young N."/>
            <person name="Fitzgerald M."/>
            <person name="Haas B.J."/>
            <person name="Zeng Q."/>
            <person name="Young S."/>
            <person name="Adiconis X."/>
            <person name="Fan L."/>
            <person name="Levin J.Z."/>
            <person name="Mitchell T.K."/>
            <person name="Okubara P.A."/>
            <person name="Farman M.L."/>
            <person name="Kohn L.M."/>
            <person name="Birren B."/>
            <person name="Ma L.-J."/>
            <person name="Dean R.A."/>
        </authorList>
    </citation>
    <scope>NUCLEOTIDE SEQUENCE</scope>
    <source>
        <strain evidence="3">R3-111a-1</strain>
    </source>
</reference>
<evidence type="ECO:0000313" key="2">
    <source>
        <dbReference type="EMBL" id="EJT75391.1"/>
    </source>
</evidence>
<dbReference type="RefSeq" id="XP_009221391.1">
    <property type="nucleotide sequence ID" value="XM_009223127.1"/>
</dbReference>
<dbReference type="AlphaFoldDB" id="J3NVL3"/>
<proteinExistence type="predicted"/>
<keyword evidence="4" id="KW-1185">Reference proteome</keyword>
<sequence length="99" mass="10542">MVLGNDLEARLPACTQAVCAYPHLPPTPAATHPPAPEPADTGQTAANPHKNDGSVPPRRVPPAIRKPQRPTLVVVAFVPFAGRRRRCRTQSALCATHPS</sequence>
<reference evidence="3" key="5">
    <citation type="submission" date="2018-04" db="UniProtKB">
        <authorList>
            <consortium name="EnsemblFungi"/>
        </authorList>
    </citation>
    <scope>IDENTIFICATION</scope>
    <source>
        <strain evidence="3">R3-111a-1</strain>
    </source>
</reference>
<gene>
    <name evidence="3" type="primary">20345786</name>
    <name evidence="2" type="ORF">GGTG_05328</name>
</gene>
<name>J3NVL3_GAET3</name>
<protein>
    <submittedName>
        <fullName evidence="2 3">Uncharacterized protein</fullName>
    </submittedName>
</protein>
<dbReference type="GeneID" id="20345786"/>
<dbReference type="VEuPathDB" id="FungiDB:GGTG_05328"/>
<dbReference type="EMBL" id="GL385397">
    <property type="protein sequence ID" value="EJT75391.1"/>
    <property type="molecule type" value="Genomic_DNA"/>
</dbReference>
<evidence type="ECO:0000256" key="1">
    <source>
        <dbReference type="SAM" id="MobiDB-lite"/>
    </source>
</evidence>
<reference evidence="2" key="2">
    <citation type="submission" date="2010-07" db="EMBL/GenBank/DDBJ databases">
        <authorList>
            <consortium name="The Broad Institute Genome Sequencing Platform"/>
            <consortium name="Broad Institute Genome Sequencing Center for Infectious Disease"/>
            <person name="Ma L.-J."/>
            <person name="Dead R."/>
            <person name="Young S."/>
            <person name="Zeng Q."/>
            <person name="Koehrsen M."/>
            <person name="Alvarado L."/>
            <person name="Berlin A."/>
            <person name="Chapman S.B."/>
            <person name="Chen Z."/>
            <person name="Freedman E."/>
            <person name="Gellesch M."/>
            <person name="Goldberg J."/>
            <person name="Griggs A."/>
            <person name="Gujja S."/>
            <person name="Heilman E.R."/>
            <person name="Heiman D."/>
            <person name="Hepburn T."/>
            <person name="Howarth C."/>
            <person name="Jen D."/>
            <person name="Larson L."/>
            <person name="Mehta T."/>
            <person name="Neiman D."/>
            <person name="Pearson M."/>
            <person name="Roberts A."/>
            <person name="Saif S."/>
            <person name="Shea T."/>
            <person name="Shenoy N."/>
            <person name="Sisk P."/>
            <person name="Stolte C."/>
            <person name="Sykes S."/>
            <person name="Walk T."/>
            <person name="White J."/>
            <person name="Yandava C."/>
            <person name="Haas B."/>
            <person name="Nusbaum C."/>
            <person name="Birren B."/>
        </authorList>
    </citation>
    <scope>NUCLEOTIDE SEQUENCE</scope>
    <source>
        <strain evidence="2">R3-111a-1</strain>
    </source>
</reference>
<organism evidence="2">
    <name type="scientific">Gaeumannomyces tritici (strain R3-111a-1)</name>
    <name type="common">Wheat and barley take-all root rot fungus</name>
    <name type="synonym">Gaeumannomyces graminis var. tritici</name>
    <dbReference type="NCBI Taxonomy" id="644352"/>
    <lineage>
        <taxon>Eukaryota</taxon>
        <taxon>Fungi</taxon>
        <taxon>Dikarya</taxon>
        <taxon>Ascomycota</taxon>
        <taxon>Pezizomycotina</taxon>
        <taxon>Sordariomycetes</taxon>
        <taxon>Sordariomycetidae</taxon>
        <taxon>Magnaporthales</taxon>
        <taxon>Magnaporthaceae</taxon>
        <taxon>Gaeumannomyces</taxon>
    </lineage>
</organism>
<dbReference type="Proteomes" id="UP000006039">
    <property type="component" value="Unassembled WGS sequence"/>
</dbReference>
<dbReference type="HOGENOM" id="CLU_2320517_0_0_1"/>
<feature type="region of interest" description="Disordered" evidence="1">
    <location>
        <begin position="22"/>
        <end position="68"/>
    </location>
</feature>
<reference evidence="4" key="1">
    <citation type="submission" date="2010-07" db="EMBL/GenBank/DDBJ databases">
        <title>The genome sequence of Gaeumannomyces graminis var. tritici strain R3-111a-1.</title>
        <authorList>
            <consortium name="The Broad Institute Genome Sequencing Platform"/>
            <person name="Ma L.-J."/>
            <person name="Dead R."/>
            <person name="Young S."/>
            <person name="Zeng Q."/>
            <person name="Koehrsen M."/>
            <person name="Alvarado L."/>
            <person name="Berlin A."/>
            <person name="Chapman S.B."/>
            <person name="Chen Z."/>
            <person name="Freedman E."/>
            <person name="Gellesch M."/>
            <person name="Goldberg J."/>
            <person name="Griggs A."/>
            <person name="Gujja S."/>
            <person name="Heilman E.R."/>
            <person name="Heiman D."/>
            <person name="Hepburn T."/>
            <person name="Howarth C."/>
            <person name="Jen D."/>
            <person name="Larson L."/>
            <person name="Mehta T."/>
            <person name="Neiman D."/>
            <person name="Pearson M."/>
            <person name="Roberts A."/>
            <person name="Saif S."/>
            <person name="Shea T."/>
            <person name="Shenoy N."/>
            <person name="Sisk P."/>
            <person name="Stolte C."/>
            <person name="Sykes S."/>
            <person name="Walk T."/>
            <person name="White J."/>
            <person name="Yandava C."/>
            <person name="Haas B."/>
            <person name="Nusbaum C."/>
            <person name="Birren B."/>
        </authorList>
    </citation>
    <scope>NUCLEOTIDE SEQUENCE [LARGE SCALE GENOMIC DNA]</scope>
    <source>
        <strain evidence="4">R3-111a-1</strain>
    </source>
</reference>
<evidence type="ECO:0000313" key="3">
    <source>
        <dbReference type="EnsemblFungi" id="EJT75391"/>
    </source>
</evidence>